<dbReference type="GO" id="GO:0007165">
    <property type="term" value="P:signal transduction"/>
    <property type="evidence" value="ECO:0007669"/>
    <property type="project" value="InterPro"/>
</dbReference>
<comment type="similarity">
    <text evidence="6">Belongs to the cyclic nucleotide phosphodiesterase family.</text>
</comment>
<feature type="transmembrane region" description="Helical" evidence="7">
    <location>
        <begin position="107"/>
        <end position="126"/>
    </location>
</feature>
<dbReference type="InterPro" id="IPR002073">
    <property type="entry name" value="PDEase_catalytic_dom"/>
</dbReference>
<dbReference type="GO" id="GO:0046872">
    <property type="term" value="F:metal ion binding"/>
    <property type="evidence" value="ECO:0007669"/>
    <property type="project" value="UniProtKB-KW"/>
</dbReference>
<feature type="transmembrane region" description="Helical" evidence="7">
    <location>
        <begin position="75"/>
        <end position="95"/>
    </location>
</feature>
<dbReference type="EMBL" id="CAJZBQ010000051">
    <property type="protein sequence ID" value="CAG9330402.1"/>
    <property type="molecule type" value="Genomic_DNA"/>
</dbReference>
<feature type="domain" description="PDEase" evidence="8">
    <location>
        <begin position="372"/>
        <end position="711"/>
    </location>
</feature>
<dbReference type="InterPro" id="IPR023088">
    <property type="entry name" value="PDEase"/>
</dbReference>
<protein>
    <recommendedName>
        <fullName evidence="6">Phosphodiesterase</fullName>
        <ecNumber evidence="6">3.1.4.-</ecNumber>
    </recommendedName>
</protein>
<feature type="binding site" evidence="4">
    <location>
        <begin position="461"/>
        <end position="465"/>
    </location>
    <ligand>
        <name>AMP</name>
        <dbReference type="ChEBI" id="CHEBI:456215"/>
    </ligand>
</feature>
<feature type="binding site" evidence="5">
    <location>
        <position position="614"/>
    </location>
    <ligand>
        <name>Zn(2+)</name>
        <dbReference type="ChEBI" id="CHEBI:29105"/>
        <label>1</label>
    </ligand>
</feature>
<dbReference type="AlphaFoldDB" id="A0AAU9K0L5"/>
<feature type="binding site" evidence="4">
    <location>
        <position position="614"/>
    </location>
    <ligand>
        <name>AMP</name>
        <dbReference type="ChEBI" id="CHEBI:456215"/>
    </ligand>
</feature>
<accession>A0AAU9K0L5</accession>
<evidence type="ECO:0000256" key="3">
    <source>
        <dbReference type="PIRSR" id="PIRSR623088-1"/>
    </source>
</evidence>
<dbReference type="GO" id="GO:0004114">
    <property type="term" value="F:3',5'-cyclic-nucleotide phosphodiesterase activity"/>
    <property type="evidence" value="ECO:0007669"/>
    <property type="project" value="InterPro"/>
</dbReference>
<comment type="caution">
    <text evidence="9">The sequence shown here is derived from an EMBL/GenBank/DDBJ whole genome shotgun (WGS) entry which is preliminary data.</text>
</comment>
<dbReference type="InterPro" id="IPR023174">
    <property type="entry name" value="PDEase_CS"/>
</dbReference>
<dbReference type="InterPro" id="IPR003607">
    <property type="entry name" value="HD/PDEase_dom"/>
</dbReference>
<evidence type="ECO:0000256" key="7">
    <source>
        <dbReference type="SAM" id="Phobius"/>
    </source>
</evidence>
<evidence type="ECO:0000256" key="5">
    <source>
        <dbReference type="PIRSR" id="PIRSR623088-3"/>
    </source>
</evidence>
<evidence type="ECO:0000259" key="8">
    <source>
        <dbReference type="PROSITE" id="PS51845"/>
    </source>
</evidence>
<evidence type="ECO:0000256" key="4">
    <source>
        <dbReference type="PIRSR" id="PIRSR623088-2"/>
    </source>
</evidence>
<dbReference type="Pfam" id="PF00233">
    <property type="entry name" value="PDEase_I"/>
    <property type="match status" value="1"/>
</dbReference>
<feature type="binding site" evidence="4">
    <location>
        <position position="665"/>
    </location>
    <ligand>
        <name>AMP</name>
        <dbReference type="ChEBI" id="CHEBI:456215"/>
    </ligand>
</feature>
<feature type="active site" description="Proton donor" evidence="3">
    <location>
        <position position="461"/>
    </location>
</feature>
<feature type="binding site" evidence="4">
    <location>
        <position position="502"/>
    </location>
    <ligand>
        <name>AMP</name>
        <dbReference type="ChEBI" id="CHEBI:456215"/>
    </ligand>
</feature>
<feature type="binding site" evidence="5">
    <location>
        <position position="502"/>
    </location>
    <ligand>
        <name>Zn(2+)</name>
        <dbReference type="ChEBI" id="CHEBI:29105"/>
        <label>1</label>
    </ligand>
</feature>
<reference evidence="9" key="1">
    <citation type="submission" date="2021-09" db="EMBL/GenBank/DDBJ databases">
        <authorList>
            <consortium name="AG Swart"/>
            <person name="Singh M."/>
            <person name="Singh A."/>
            <person name="Seah K."/>
            <person name="Emmerich C."/>
        </authorList>
    </citation>
    <scope>NUCLEOTIDE SEQUENCE</scope>
    <source>
        <strain evidence="9">ATCC30299</strain>
    </source>
</reference>
<keyword evidence="7" id="KW-0812">Transmembrane</keyword>
<evidence type="ECO:0000313" key="10">
    <source>
        <dbReference type="Proteomes" id="UP001162131"/>
    </source>
</evidence>
<feature type="binding site" evidence="5">
    <location>
        <position position="501"/>
    </location>
    <ligand>
        <name>Zn(2+)</name>
        <dbReference type="ChEBI" id="CHEBI:29105"/>
        <label>1</label>
    </ligand>
</feature>
<dbReference type="PROSITE" id="PS51845">
    <property type="entry name" value="PDEASE_I_2"/>
    <property type="match status" value="1"/>
</dbReference>
<evidence type="ECO:0000313" key="9">
    <source>
        <dbReference type="EMBL" id="CAG9330402.1"/>
    </source>
</evidence>
<name>A0AAU9K0L5_9CILI</name>
<sequence>MSNSSRGEISPSLIFHHRPATYGFLGHESHEDPAIPINPNMLNFLSPLMEEKFIKGIYCDRKDSKMMSLEFRNQLMVFYIYLTLYITILVAFSILLNSEGKISDSHLTFHLVYLTTILAISYLALYSFHRSPYCLYHCRFILVAVGVLFLIYLIIGDERVLTGLISESYKPSQIPNTIGVVCWIVMMRNILYDSFYLIAILSITSVLLFLSFSLGYSPLSHYSVLAECLIMVLFLGLQVIEAHKYDYRSRQLFYRSECEKENFDIPEIDVDMQDVVKSEIEHLVSSCDSIKNDIKYGYSVVMFADVKNRLKNASIEVEKIKRRIAHGHYYKEIRFKEPEAIDEEDKAFINQNYMEIKHENEVFERSATKKFTLTEENAKNKKAFPFSNYGTSKLESVLATLGRNWNFDIWFIYNATGSSVFVIAKYLLKKWKLNETFSIAENISDLYFKEMESSYKNNPYHNACHAADVCHSLLFFYHQTTLHAYLSALDMLSSIIAALGHDVGHPAVTNRYLINNKDELAFQYNDQSVLENMHCSTTFTMMQKQNCNILAGLVSADWFKARKLIIEMILETDMSKHFEILGRFKTRAVNLSDIDIEKSDDKMIIMAMGLKCSDIGHSAKAKDLHEKWTQLVCEEFFNQGDFEKQKQQPVSMYCDRETTNIPKSQAGFIKNICLPLFEVWCNYLKSDVVNTLVLEQMKKNLAMWEAKSKGRRATQKFYSDDTKGSSDLIRHVSASNIQLDKPKI</sequence>
<dbReference type="CDD" id="cd00077">
    <property type="entry name" value="HDc"/>
    <property type="match status" value="1"/>
</dbReference>
<proteinExistence type="inferred from homology"/>
<keyword evidence="7" id="KW-1133">Transmembrane helix</keyword>
<dbReference type="PRINTS" id="PR00387">
    <property type="entry name" value="PDIESTERASE1"/>
</dbReference>
<feature type="transmembrane region" description="Helical" evidence="7">
    <location>
        <begin position="133"/>
        <end position="154"/>
    </location>
</feature>
<dbReference type="SUPFAM" id="SSF109604">
    <property type="entry name" value="HD-domain/PDEase-like"/>
    <property type="match status" value="1"/>
</dbReference>
<dbReference type="PROSITE" id="PS00126">
    <property type="entry name" value="PDEASE_I_1"/>
    <property type="match status" value="1"/>
</dbReference>
<organism evidence="9 10">
    <name type="scientific">Blepharisma stoltei</name>
    <dbReference type="NCBI Taxonomy" id="1481888"/>
    <lineage>
        <taxon>Eukaryota</taxon>
        <taxon>Sar</taxon>
        <taxon>Alveolata</taxon>
        <taxon>Ciliophora</taxon>
        <taxon>Postciliodesmatophora</taxon>
        <taxon>Heterotrichea</taxon>
        <taxon>Heterotrichida</taxon>
        <taxon>Blepharismidae</taxon>
        <taxon>Blepharisma</taxon>
    </lineage>
</organism>
<dbReference type="PANTHER" id="PTHR11347">
    <property type="entry name" value="CYCLIC NUCLEOTIDE PHOSPHODIESTERASE"/>
    <property type="match status" value="1"/>
</dbReference>
<comment type="cofactor">
    <cofactor evidence="6">
        <name>a divalent metal cation</name>
        <dbReference type="ChEBI" id="CHEBI:60240"/>
    </cofactor>
    <text evidence="6">Binds 2 divalent metal cations per subunit. Site 1 may preferentially bind zinc ions, while site 2 has a preference for magnesium and/or manganese ions.</text>
</comment>
<feature type="transmembrane region" description="Helical" evidence="7">
    <location>
        <begin position="222"/>
        <end position="240"/>
    </location>
</feature>
<evidence type="ECO:0000256" key="2">
    <source>
        <dbReference type="ARBA" id="ARBA00022801"/>
    </source>
</evidence>
<keyword evidence="7" id="KW-0472">Membrane</keyword>
<gene>
    <name evidence="9" type="ORF">BSTOLATCC_MIC50994</name>
</gene>
<dbReference type="EC" id="3.1.4.-" evidence="6"/>
<feature type="binding site" evidence="5">
    <location>
        <position position="465"/>
    </location>
    <ligand>
        <name>Zn(2+)</name>
        <dbReference type="ChEBI" id="CHEBI:29105"/>
        <label>1</label>
    </ligand>
</feature>
<evidence type="ECO:0000256" key="1">
    <source>
        <dbReference type="ARBA" id="ARBA00022723"/>
    </source>
</evidence>
<dbReference type="Proteomes" id="UP001162131">
    <property type="component" value="Unassembled WGS sequence"/>
</dbReference>
<dbReference type="Gene3D" id="1.10.1300.10">
    <property type="entry name" value="3'5'-cyclic nucleotide phosphodiesterase, catalytic domain"/>
    <property type="match status" value="1"/>
</dbReference>
<keyword evidence="10" id="KW-1185">Reference proteome</keyword>
<dbReference type="InterPro" id="IPR036971">
    <property type="entry name" value="PDEase_catalytic_dom_sf"/>
</dbReference>
<evidence type="ECO:0000256" key="6">
    <source>
        <dbReference type="RuleBase" id="RU363067"/>
    </source>
</evidence>
<feature type="transmembrane region" description="Helical" evidence="7">
    <location>
        <begin position="196"/>
        <end position="216"/>
    </location>
</feature>
<keyword evidence="1 5" id="KW-0479">Metal-binding</keyword>
<keyword evidence="2 6" id="KW-0378">Hydrolase</keyword>
<feature type="binding site" evidence="5">
    <location>
        <position position="502"/>
    </location>
    <ligand>
        <name>Zn(2+)</name>
        <dbReference type="ChEBI" id="CHEBI:29105"/>
        <label>2</label>
    </ligand>
</feature>